<gene>
    <name evidence="4" type="ORF">TrRE_jg7535</name>
</gene>
<dbReference type="AlphaFoldDB" id="A0A9W7AH40"/>
<keyword evidence="2" id="KW-1133">Transmembrane helix</keyword>
<feature type="region of interest" description="Disordered" evidence="1">
    <location>
        <begin position="600"/>
        <end position="629"/>
    </location>
</feature>
<feature type="compositionally biased region" description="Basic and acidic residues" evidence="1">
    <location>
        <begin position="14"/>
        <end position="23"/>
    </location>
</feature>
<dbReference type="Proteomes" id="UP001165082">
    <property type="component" value="Unassembled WGS sequence"/>
</dbReference>
<feature type="compositionally biased region" description="Basic residues" evidence="1">
    <location>
        <begin position="937"/>
        <end position="952"/>
    </location>
</feature>
<dbReference type="PANTHER" id="PTHR45856">
    <property type="entry name" value="ALPHA/BETA-HYDROLASES SUPERFAMILY PROTEIN"/>
    <property type="match status" value="1"/>
</dbReference>
<feature type="transmembrane region" description="Helical" evidence="2">
    <location>
        <begin position="158"/>
        <end position="180"/>
    </location>
</feature>
<evidence type="ECO:0000256" key="2">
    <source>
        <dbReference type="SAM" id="Phobius"/>
    </source>
</evidence>
<keyword evidence="2" id="KW-0812">Transmembrane</keyword>
<dbReference type="Pfam" id="PF01764">
    <property type="entry name" value="Lipase_3"/>
    <property type="match status" value="1"/>
</dbReference>
<comment type="caution">
    <text evidence="4">The sequence shown here is derived from an EMBL/GenBank/DDBJ whole genome shotgun (WGS) entry which is preliminary data.</text>
</comment>
<feature type="transmembrane region" description="Helical" evidence="2">
    <location>
        <begin position="337"/>
        <end position="354"/>
    </location>
</feature>
<dbReference type="InterPro" id="IPR029058">
    <property type="entry name" value="AB_hydrolase_fold"/>
</dbReference>
<feature type="compositionally biased region" description="Acidic residues" evidence="1">
    <location>
        <begin position="608"/>
        <end position="625"/>
    </location>
</feature>
<keyword evidence="5" id="KW-1185">Reference proteome</keyword>
<reference evidence="4" key="1">
    <citation type="submission" date="2022-07" db="EMBL/GenBank/DDBJ databases">
        <title>Genome analysis of Parmales, a sister group of diatoms, reveals the evolutionary specialization of diatoms from phago-mixotrophs to photoautotrophs.</title>
        <authorList>
            <person name="Ban H."/>
            <person name="Sato S."/>
            <person name="Yoshikawa S."/>
            <person name="Kazumasa Y."/>
            <person name="Nakamura Y."/>
            <person name="Ichinomiya M."/>
            <person name="Saitoh K."/>
            <person name="Sato N."/>
            <person name="Blanc-Mathieu R."/>
            <person name="Endo H."/>
            <person name="Kuwata A."/>
            <person name="Ogata H."/>
        </authorList>
    </citation>
    <scope>NUCLEOTIDE SEQUENCE</scope>
</reference>
<sequence>MLPVMSYFNPKRAKKEEEVKEETSSPPESQFTSHRRSTSIEEEDVPPRYEVSKLDEVNKSIIPFRYEFMSPSEISAVFIATAVSSAIAIAVLIVSIVVKGDRTTDEIFRILDTLATINIVWAILIVSVMGAATFFSFRRFNATILDLTYRQKMIVRQILAGLVLSLGWGVGSMIQSISILSSSCPLFNLLDISLALWDNLMGEALLFIFHWAAIDHIISKDNPNELLSEASRGLIYIPSVLVVGLEAALRVAVSVEYLILENPYTNSATRSQGCSDVNQGTFVCAITPSMSTYNTLRLSLFIVQTLSILLIIFYCVVAWKRLAKQSWHSHRNLNVSLRLFIWNTIVIGVVYYSIRIVQFTTSRDGGGSSNPCTFLLVEMTASPETFQLFGVWMLSRSFLFTPVPKIMRDRPYYKMRITFLQTFAWGGGGGGAIKTDSEAFWTQVVGDEKIKNTRKERASLLRTMHTKGMSMSTRFGGLFNEKAWRGMIEEGDFSHFTTEGREVREDPLMRFVFYGPKPQVVQTQPVFNFEIMLKSLWLSKMVYGDGVEPDEKVESNEVAPVGFREKFDDNFERGLHTGVATGNLALAPLRIGRRKSAGVDVMGGVGGDDGEEQEGDDDEDLEEGGEPTSGFEKACEITHKSLGLTNHYVFENDDHAVRCVVFHNVEEKKIVIAFRGSKAGANFLADAKFIRKQHNTMMAPGKTALGRWWWKPMVHRGFLDSFVASGIEVAVLRRVEWLVEVMRAGGNGEGEGEGQGEGQGLSVLVCGHSLGGALAQLCAFSVASKFDLRPDEISCYTFGCPGLANIATCRQIERRVPATFNIINNTDWVYYVGKYASRVYHPGIPVQINRNGDLLVRPTFVESSLSHLWWRESITDHLFPSYQRSIAAIIKKHPECADVTFAINACPTLIDYVNTGSLPDASRRVFEQNLNLAKGRRKSVTVTRRRRRKKKEKVVAKT</sequence>
<protein>
    <recommendedName>
        <fullName evidence="3">Fungal lipase-type domain-containing protein</fullName>
    </recommendedName>
</protein>
<organism evidence="4 5">
    <name type="scientific">Triparma retinervis</name>
    <dbReference type="NCBI Taxonomy" id="2557542"/>
    <lineage>
        <taxon>Eukaryota</taxon>
        <taxon>Sar</taxon>
        <taxon>Stramenopiles</taxon>
        <taxon>Ochrophyta</taxon>
        <taxon>Bolidophyceae</taxon>
        <taxon>Parmales</taxon>
        <taxon>Triparmaceae</taxon>
        <taxon>Triparma</taxon>
    </lineage>
</organism>
<feature type="transmembrane region" description="Helical" evidence="2">
    <location>
        <begin position="192"/>
        <end position="213"/>
    </location>
</feature>
<evidence type="ECO:0000256" key="1">
    <source>
        <dbReference type="SAM" id="MobiDB-lite"/>
    </source>
</evidence>
<dbReference type="InterPro" id="IPR051218">
    <property type="entry name" value="Sec_MonoDiacylglyc_Lipase"/>
</dbReference>
<feature type="transmembrane region" description="Helical" evidence="2">
    <location>
        <begin position="298"/>
        <end position="317"/>
    </location>
</feature>
<evidence type="ECO:0000259" key="3">
    <source>
        <dbReference type="Pfam" id="PF01764"/>
    </source>
</evidence>
<dbReference type="GO" id="GO:0006629">
    <property type="term" value="P:lipid metabolic process"/>
    <property type="evidence" value="ECO:0007669"/>
    <property type="project" value="InterPro"/>
</dbReference>
<evidence type="ECO:0000313" key="4">
    <source>
        <dbReference type="EMBL" id="GMH68244.1"/>
    </source>
</evidence>
<dbReference type="PANTHER" id="PTHR45856:SF11">
    <property type="entry name" value="FUNGAL LIPASE-LIKE DOMAIN-CONTAINING PROTEIN"/>
    <property type="match status" value="1"/>
</dbReference>
<name>A0A9W7AH40_9STRA</name>
<feature type="domain" description="Fungal lipase-type" evidence="3">
    <location>
        <begin position="671"/>
        <end position="829"/>
    </location>
</feature>
<feature type="transmembrane region" description="Helical" evidence="2">
    <location>
        <begin position="74"/>
        <end position="98"/>
    </location>
</feature>
<dbReference type="CDD" id="cd00519">
    <property type="entry name" value="Lipase_3"/>
    <property type="match status" value="1"/>
</dbReference>
<keyword evidence="2" id="KW-0472">Membrane</keyword>
<accession>A0A9W7AH40</accession>
<feature type="region of interest" description="Disordered" evidence="1">
    <location>
        <begin position="1"/>
        <end position="44"/>
    </location>
</feature>
<feature type="transmembrane region" description="Helical" evidence="2">
    <location>
        <begin position="234"/>
        <end position="253"/>
    </location>
</feature>
<proteinExistence type="predicted"/>
<dbReference type="Gene3D" id="3.40.50.1820">
    <property type="entry name" value="alpha/beta hydrolase"/>
    <property type="match status" value="1"/>
</dbReference>
<feature type="region of interest" description="Disordered" evidence="1">
    <location>
        <begin position="937"/>
        <end position="958"/>
    </location>
</feature>
<dbReference type="InterPro" id="IPR002921">
    <property type="entry name" value="Fungal_lipase-type"/>
</dbReference>
<feature type="transmembrane region" description="Helical" evidence="2">
    <location>
        <begin position="118"/>
        <end position="137"/>
    </location>
</feature>
<evidence type="ECO:0000313" key="5">
    <source>
        <dbReference type="Proteomes" id="UP001165082"/>
    </source>
</evidence>
<dbReference type="SUPFAM" id="SSF53474">
    <property type="entry name" value="alpha/beta-Hydrolases"/>
    <property type="match status" value="1"/>
</dbReference>
<dbReference type="EMBL" id="BRXZ01002701">
    <property type="protein sequence ID" value="GMH68244.1"/>
    <property type="molecule type" value="Genomic_DNA"/>
</dbReference>
<dbReference type="OrthoDB" id="200718at2759"/>